<dbReference type="InterPro" id="IPR023346">
    <property type="entry name" value="Lysozyme-like_dom_sf"/>
</dbReference>
<evidence type="ECO:0000313" key="1">
    <source>
        <dbReference type="EMBL" id="AEK64100.1"/>
    </source>
</evidence>
<reference evidence="1 2" key="5">
    <citation type="journal article" date="2011" name="ISME J.">
        <title>Dual transcriptional profiling of a bacterial/fungal confrontation: Collimonas fungivorans versus Aspergillus niger.</title>
        <authorList>
            <person name="Mela F."/>
            <person name="Fritsche K."/>
            <person name="de Boer W."/>
            <person name="van Veen J.A."/>
            <person name="de Graaff L.H."/>
            <person name="van den Berg M."/>
            <person name="Leveau J.H."/>
        </authorList>
    </citation>
    <scope>NUCLEOTIDE SEQUENCE [LARGE SCALE GENOMIC DNA]</scope>
    <source>
        <strain evidence="1 2">Ter331</strain>
    </source>
</reference>
<dbReference type="STRING" id="1005048.CFU_4279"/>
<dbReference type="AlphaFoldDB" id="G0AFL1"/>
<dbReference type="SUPFAM" id="SSF53955">
    <property type="entry name" value="Lysozyme-like"/>
    <property type="match status" value="1"/>
</dbReference>
<dbReference type="RefSeq" id="WP_014008252.1">
    <property type="nucleotide sequence ID" value="NC_015856.1"/>
</dbReference>
<gene>
    <name evidence="1" type="ordered locus">CFU_4279</name>
</gene>
<name>G0AFL1_COLFT</name>
<dbReference type="eggNOG" id="COG0739">
    <property type="taxonomic scope" value="Bacteria"/>
</dbReference>
<reference evidence="1 2" key="1">
    <citation type="journal article" date="2004" name="Environ. Microbiol.">
        <title>Phylogeny-function analysis of (meta)genomic libraries: screening for expression of ribosomal RNA genes by large-insert library fluorescent in situ hybridization (LIL-FISH).</title>
        <authorList>
            <person name="Leveau J.H."/>
            <person name="Gerards S."/>
            <person name="de Boer W."/>
            <person name="van Veen J.A."/>
        </authorList>
    </citation>
    <scope>NUCLEOTIDE SEQUENCE [LARGE SCALE GENOMIC DNA]</scope>
    <source>
        <strain evidence="1 2">Ter331</strain>
    </source>
</reference>
<organism evidence="1 2">
    <name type="scientific">Collimonas fungivorans (strain Ter331)</name>
    <dbReference type="NCBI Taxonomy" id="1005048"/>
    <lineage>
        <taxon>Bacteria</taxon>
        <taxon>Pseudomonadati</taxon>
        <taxon>Pseudomonadota</taxon>
        <taxon>Betaproteobacteria</taxon>
        <taxon>Burkholderiales</taxon>
        <taxon>Oxalobacteraceae</taxon>
        <taxon>Collimonas</taxon>
    </lineage>
</organism>
<reference evidence="1 2" key="3">
    <citation type="journal article" date="2008" name="FEMS Microbiol. Ecol.">
        <title>Identification and characterization of genes underlying chitinolysis in Collimonas fungivorans Ter331.</title>
        <authorList>
            <person name="Fritsche K."/>
            <person name="de Boer W."/>
            <person name="Gerards S."/>
            <person name="van den Berg M."/>
            <person name="van Veen J.A."/>
            <person name="Leveau J.H."/>
        </authorList>
    </citation>
    <scope>NUCLEOTIDE SEQUENCE [LARGE SCALE GENOMIC DNA]</scope>
    <source>
        <strain evidence="1 2">Ter331</strain>
    </source>
</reference>
<dbReference type="HOGENOM" id="CLU_019442_0_0_4"/>
<dbReference type="KEGG" id="cfu:CFU_4279"/>
<sequence>MLISPPFLVGTDEASILQAGLKNVPARESTTQAPEGNFPVSQNLMWHTGLHLEAPTKTGGGYAPVRAIADGKVIFVNPSRAKVTDAKDPQAYNPFGSEASWTDNGMIVLEHETEIGADGDTPTKIKFYSSYLHLSKINDAIAKDAQVYRKDTIGETGEIFGHAGEIEMAVACNTEELTKLIGRQPEWQDPKQAPTKDGRTDSIFGNLYIYLPASTPISTTAPTSHLSSANTSSLGTAQWIEINYAKGEGTLTSYATDGSKGNATNEASSEYDLYTEANTRHDSVIAAGATISSPSGWYELLRFGRNLGQSAADKDPLPPNAAHWRKIKTIDGQDVWADLNAPGSFKFSDADFLPVMDWNCYGDDSKPDDQRCDSGKLKDLIADPNDPFTKGDKILAMRIGLPNVLPKLARAICKFPNEWDKNTIVARYQYLKDEAEAAADGALEGWQAFEDHLKIMAFDTLPDAFKQADWHFHPAEFIRTLRKCGWLSRGELVQLLPANSLRKANVWAWEDVSLNSAATLLSKTSTDASLRRIDLNKALRKFNATTPIRLACFFGNATQETQWYQKFHEGSPYWYKPWDGRGFLQLTHAGNYIKYWKFRGLAVSAQVVQTLQQHTTLANNNRPLVNGHKTMYDPTNSLSDASTGISSEIITRRDNVKNSFDAANSAGAYWAWSGASKQADGFFDDPSNNIKVVNTDHGTKHYYENKAFGNVAATVNTGAPSSSFSSIWGVQARFMAFANAQVVLLDTTSFPQSDGSTKEIPEDFIYRRDI</sequence>
<keyword evidence="2" id="KW-1185">Reference proteome</keyword>
<evidence type="ECO:0000313" key="2">
    <source>
        <dbReference type="Proteomes" id="UP000008392"/>
    </source>
</evidence>
<dbReference type="Gene3D" id="2.70.70.10">
    <property type="entry name" value="Glucose Permease (Domain IIA)"/>
    <property type="match status" value="1"/>
</dbReference>
<accession>G0AFL1</accession>
<protein>
    <submittedName>
        <fullName evidence="1">Uncharacterized protein</fullName>
    </submittedName>
</protein>
<dbReference type="EMBL" id="CP002745">
    <property type="protein sequence ID" value="AEK64100.1"/>
    <property type="molecule type" value="Genomic_DNA"/>
</dbReference>
<reference evidence="1 2" key="4">
    <citation type="journal article" date="2010" name="Environ. Microbiol.">
        <title>The bacterial genus Collimonas: mycophagy, weathering and other adaptive solutions to life in oligotrophic soil environments.</title>
        <authorList>
            <person name="Leveau J.H."/>
            <person name="Uroz S."/>
            <person name="de Boer W."/>
        </authorList>
    </citation>
    <scope>NUCLEOTIDE SEQUENCE [LARGE SCALE GENOMIC DNA]</scope>
    <source>
        <strain evidence="1 2">Ter331</strain>
    </source>
</reference>
<dbReference type="InterPro" id="IPR011055">
    <property type="entry name" value="Dup_hybrid_motif"/>
</dbReference>
<reference evidence="1 2" key="2">
    <citation type="journal article" date="2006" name="J. Microbiol. Methods">
        <title>Genomic flank-sequencing of plasposon insertion sites for rapid identification of functional genes.</title>
        <authorList>
            <person name="Leveau J.H."/>
            <person name="Gerards S."/>
            <person name="Fritsche K."/>
            <person name="Zondag G."/>
            <person name="van Veen J.A."/>
        </authorList>
    </citation>
    <scope>NUCLEOTIDE SEQUENCE [LARGE SCALE GENOMIC DNA]</scope>
    <source>
        <strain evidence="1 2">Ter331</strain>
    </source>
</reference>
<dbReference type="Gene3D" id="1.10.530.10">
    <property type="match status" value="1"/>
</dbReference>
<dbReference type="Proteomes" id="UP000008392">
    <property type="component" value="Chromosome"/>
</dbReference>
<dbReference type="CDD" id="cd12797">
    <property type="entry name" value="M23_peptidase"/>
    <property type="match status" value="1"/>
</dbReference>
<proteinExistence type="predicted"/>
<reference evidence="2" key="6">
    <citation type="submission" date="2011-05" db="EMBL/GenBank/DDBJ databases">
        <title>Complete sequence of Collimonas fungivorans Ter331.</title>
        <authorList>
            <person name="Leveau J.H."/>
        </authorList>
    </citation>
    <scope>NUCLEOTIDE SEQUENCE [LARGE SCALE GENOMIC DNA]</scope>
    <source>
        <strain evidence="2">Ter331</strain>
    </source>
</reference>